<dbReference type="AlphaFoldDB" id="A0A6P4ZM17"/>
<dbReference type="PANTHER" id="PTHR19331">
    <property type="entry name" value="SCAVENGER RECEPTOR DOMAIN-CONTAINING"/>
    <property type="match status" value="1"/>
</dbReference>
<protein>
    <recommendedName>
        <fullName evidence="9">Soluble scavenger receptor cysteine-rich domain-containing protein SSC5D</fullName>
    </recommendedName>
</protein>
<reference evidence="15" key="1">
    <citation type="submission" date="2025-08" db="UniProtKB">
        <authorList>
            <consortium name="RefSeq"/>
        </authorList>
    </citation>
    <scope>IDENTIFICATION</scope>
    <source>
        <tissue evidence="15">Gonad</tissue>
    </source>
</reference>
<comment type="function">
    <text evidence="7">Binds to extracellular matrix proteins. Binds to pathogen-associated molecular patterns (PAMPs) present on the cell walls of Gram-positive and Gram-negative bacteria and fungi, behaving as a pattern recognition receptor (PRR). Induces bacterial and fungal aggregation and subsequent inhibition of PAMP-induced cytokine release. Does not possess intrinsic bactericidal activity. May play a role in the innate defense and homeostasis of certain epithelial surfaces.</text>
</comment>
<dbReference type="PANTHER" id="PTHR19331:SF465">
    <property type="entry name" value="EGG PEPTIDE SPERACT RECEPTOR"/>
    <property type="match status" value="1"/>
</dbReference>
<dbReference type="Pfam" id="PF00530">
    <property type="entry name" value="SRCR"/>
    <property type="match status" value="6"/>
</dbReference>
<keyword evidence="6" id="KW-0325">Glycoprotein</keyword>
<dbReference type="CDD" id="cd06263">
    <property type="entry name" value="MAM"/>
    <property type="match status" value="2"/>
</dbReference>
<feature type="domain" description="MAM" evidence="12">
    <location>
        <begin position="565"/>
        <end position="721"/>
    </location>
</feature>
<feature type="domain" description="SRCR" evidence="13">
    <location>
        <begin position="963"/>
        <end position="1063"/>
    </location>
</feature>
<dbReference type="PROSITE" id="PS00740">
    <property type="entry name" value="MAM_1"/>
    <property type="match status" value="1"/>
</dbReference>
<accession>A0A6P4ZM17</accession>
<evidence type="ECO:0000259" key="13">
    <source>
        <dbReference type="PROSITE" id="PS50287"/>
    </source>
</evidence>
<dbReference type="SUPFAM" id="SSF49854">
    <property type="entry name" value="Spermadhesin, CUB domain"/>
    <property type="match status" value="1"/>
</dbReference>
<feature type="domain" description="SRCR" evidence="13">
    <location>
        <begin position="354"/>
        <end position="453"/>
    </location>
</feature>
<organism evidence="14 15">
    <name type="scientific">Branchiostoma belcheri</name>
    <name type="common">Amphioxus</name>
    <dbReference type="NCBI Taxonomy" id="7741"/>
    <lineage>
        <taxon>Eukaryota</taxon>
        <taxon>Metazoa</taxon>
        <taxon>Chordata</taxon>
        <taxon>Cephalochordata</taxon>
        <taxon>Leptocardii</taxon>
        <taxon>Amphioxiformes</taxon>
        <taxon>Branchiostomatidae</taxon>
        <taxon>Branchiostoma</taxon>
    </lineage>
</organism>
<feature type="disulfide bond" evidence="10">
    <location>
        <begin position="1169"/>
        <end position="1179"/>
    </location>
</feature>
<keyword evidence="4 10" id="KW-1015">Disulfide bond</keyword>
<dbReference type="SUPFAM" id="SSF56487">
    <property type="entry name" value="SRCR-like"/>
    <property type="match status" value="6"/>
</dbReference>
<evidence type="ECO:0000256" key="4">
    <source>
        <dbReference type="ARBA" id="ARBA00023157"/>
    </source>
</evidence>
<dbReference type="InterPro" id="IPR000859">
    <property type="entry name" value="CUB_dom"/>
</dbReference>
<evidence type="ECO:0000256" key="2">
    <source>
        <dbReference type="ARBA" id="ARBA00022729"/>
    </source>
</evidence>
<evidence type="ECO:0000313" key="14">
    <source>
        <dbReference type="Proteomes" id="UP000515135"/>
    </source>
</evidence>
<dbReference type="RefSeq" id="XP_019642245.1">
    <property type="nucleotide sequence ID" value="XM_019786686.1"/>
</dbReference>
<evidence type="ECO:0000256" key="5">
    <source>
        <dbReference type="ARBA" id="ARBA00023170"/>
    </source>
</evidence>
<dbReference type="InterPro" id="IPR000998">
    <property type="entry name" value="MAM_dom"/>
</dbReference>
<dbReference type="FunFam" id="3.10.250.10:FF:000001">
    <property type="entry name" value="Lysyl oxidase 4 isoform X1"/>
    <property type="match status" value="2"/>
</dbReference>
<feature type="domain" description="MAM" evidence="12">
    <location>
        <begin position="175"/>
        <end position="327"/>
    </location>
</feature>
<keyword evidence="2" id="KW-0732">Signal</keyword>
<keyword evidence="14" id="KW-1185">Reference proteome</keyword>
<dbReference type="SMART" id="SM00042">
    <property type="entry name" value="CUB"/>
    <property type="match status" value="1"/>
</dbReference>
<evidence type="ECO:0000256" key="3">
    <source>
        <dbReference type="ARBA" id="ARBA00022737"/>
    </source>
</evidence>
<evidence type="ECO:0000259" key="12">
    <source>
        <dbReference type="PROSITE" id="PS50060"/>
    </source>
</evidence>
<feature type="disulfide bond" evidence="10">
    <location>
        <begin position="422"/>
        <end position="432"/>
    </location>
</feature>
<sequence>MDDVNCVGNETSLLQCDIREWGNHNCDHSEDIGVICDAPYVTPQLVTTAPPPTTLFPPNGIITFSSFSVRLVHGGPNYGRIEVFVNGTWGSVCDDYFGANEARVVCQELGFVDYISWSGGAHYGQGTGQIWMDDVSCTGKEPSIQFCQHRGWGVENCGHHEDVGVECQGPDRTLIACDFDVNTCNFTSDTTTDFLWRRRTGRTPSSETGPSFDHTSGNGYYMYIEASSPRQRGDIARLWSPVFDAYGTHCLQFAYHVYGDSIGALRVLVGNDLVFMRNTTQGNMWHDTKIDVTMNQDQIIFEGEVGIGWRGDVAIDDVLLYSGSCQSNAATEAPTTPVPATTIPTVINLGDYDIHLADGGYSYGRVEVRVNGEWGTICDDGTGANEARVICQELGFPDYETFHWGAFYGEGTGKIWLSDLKCTGDESSVRSCNHADWGANSCTHTQDFSVVCKQEIEVRFANGGTDSGRVEVEYDGIWGTICDDGFGAAEARVICRQLGFPDTFQYGAFYGPGDGPIWLNNLQCTGFETNVEQCTHDGWGTHGGCTHSHDISVACQGSVATGASVDCDFEQDMCGYYNYKFTRNQGPTTFNLTGPDADHTTGSGYYMYTESAELFPGDASFLLSPVVSPLAPTRTCLQFAYHMYGADMGDLKVYVQNGTSAWYQPFGRSGDQGDVWYTETIDLDAPVGQVMFIGIRSTTATGLTGDIAIDDIKHFWGPCNLGRKSDLGQSFGNKMAVLWVILHLMLVLSDGIAENGGNKDGENRERAWWTTPFETTPWPTWTTVSKTSASTDGTWWDPTTEWPWGTEGPPTIPCGGNITQSSGVIESPYYPSPYFCYANCQWTISVAPGSTIQVVVQDYDIESGYDYLYVYDGRSTSSQLLERLTGSGSWRYYYSSSNEVLIHFTSDEIIVTRGFRIRYQEIHGNGTTEEPTTTPDTWWWTTAWNNWWTAPAGNTDYYHNFRVRLRGGDGYSYGRVEVYYNGQWGTVCDDNFGWQEARVVCRELGFSTYRTYHHSAYYGQGSGPIWMDDLNCDGHESSLQYCRHLGWGSHNCGHSEDVSVICDAFNGTTEEPTTAPDTWWWTTAWNNWWTPADHTNYYHNFQVRLRDGDGTYGRVEVYYNGQWGTVCEDNFDYREALVVCRELGFSDYSSYGNAFGHGSGQIWMDDLGCSGYESSLQYCPHRGWGNHNCEHHDDVGVHC</sequence>
<dbReference type="Gene3D" id="2.60.120.290">
    <property type="entry name" value="Spermadhesin, CUB domain"/>
    <property type="match status" value="1"/>
</dbReference>
<dbReference type="Proteomes" id="UP000515135">
    <property type="component" value="Unplaced"/>
</dbReference>
<dbReference type="GeneID" id="109483651"/>
<dbReference type="PRINTS" id="PR00258">
    <property type="entry name" value="SPERACTRCPTR"/>
</dbReference>
<evidence type="ECO:0000256" key="8">
    <source>
        <dbReference type="ARBA" id="ARBA00064153"/>
    </source>
</evidence>
<dbReference type="OrthoDB" id="6286334at2759"/>
<feature type="domain" description="SRCR" evidence="13">
    <location>
        <begin position="1103"/>
        <end position="1199"/>
    </location>
</feature>
<dbReference type="CDD" id="cd00041">
    <property type="entry name" value="CUB"/>
    <property type="match status" value="1"/>
</dbReference>
<feature type="disulfide bond" evidence="10">
    <location>
        <begin position="1001"/>
        <end position="1062"/>
    </location>
</feature>
<dbReference type="PROSITE" id="PS50287">
    <property type="entry name" value="SRCR_2"/>
    <property type="match status" value="6"/>
</dbReference>
<dbReference type="PROSITE" id="PS50060">
    <property type="entry name" value="MAM_2"/>
    <property type="match status" value="2"/>
</dbReference>
<feature type="disulfide bond" evidence="10">
    <location>
        <begin position="524"/>
        <end position="534"/>
    </location>
</feature>
<dbReference type="FunFam" id="3.10.250.10:FF:000026">
    <property type="entry name" value="Tequila, isoform D"/>
    <property type="match status" value="1"/>
</dbReference>
<dbReference type="InterPro" id="IPR001190">
    <property type="entry name" value="SRCR"/>
</dbReference>
<keyword evidence="5" id="KW-0675">Receptor</keyword>
<name>A0A6P4ZM17_BRABE</name>
<feature type="disulfide bond" evidence="10">
    <location>
        <begin position="988"/>
        <end position="1052"/>
    </location>
</feature>
<feature type="disulfide bond" evidence="10">
    <location>
        <begin position="93"/>
        <end position="157"/>
    </location>
</feature>
<evidence type="ECO:0000256" key="9">
    <source>
        <dbReference type="ARBA" id="ARBA00069168"/>
    </source>
</evidence>
<feature type="non-terminal residue" evidence="15">
    <location>
        <position position="1199"/>
    </location>
</feature>
<dbReference type="FunFam" id="3.10.250.10:FF:000011">
    <property type="entry name" value="Scavenger receptor class A member 5"/>
    <property type="match status" value="1"/>
</dbReference>
<dbReference type="GO" id="GO:0016020">
    <property type="term" value="C:membrane"/>
    <property type="evidence" value="ECO:0007669"/>
    <property type="project" value="InterPro"/>
</dbReference>
<dbReference type="PROSITE" id="PS00420">
    <property type="entry name" value="SRCR_1"/>
    <property type="match status" value="2"/>
</dbReference>
<dbReference type="Pfam" id="PF00629">
    <property type="entry name" value="MAM"/>
    <property type="match status" value="2"/>
</dbReference>
<dbReference type="Gene3D" id="3.10.250.10">
    <property type="entry name" value="SRCR-like domain"/>
    <property type="match status" value="6"/>
</dbReference>
<dbReference type="Pfam" id="PF00431">
    <property type="entry name" value="CUB"/>
    <property type="match status" value="1"/>
</dbReference>
<feature type="disulfide bond" evidence="10">
    <location>
        <begin position="137"/>
        <end position="147"/>
    </location>
</feature>
<dbReference type="FunFam" id="3.10.250.10:FF:000007">
    <property type="entry name" value="Soluble scavenger receptor cysteine-rich domain-containing protein SSC5D"/>
    <property type="match status" value="1"/>
</dbReference>
<dbReference type="PROSITE" id="PS01180">
    <property type="entry name" value="CUB"/>
    <property type="match status" value="1"/>
</dbReference>
<feature type="domain" description="SRCR" evidence="13">
    <location>
        <begin position="1"/>
        <end position="37"/>
    </location>
</feature>
<evidence type="ECO:0000256" key="7">
    <source>
        <dbReference type="ARBA" id="ARBA00058074"/>
    </source>
</evidence>
<dbReference type="KEGG" id="bbel:109483651"/>
<evidence type="ECO:0000256" key="6">
    <source>
        <dbReference type="ARBA" id="ARBA00023180"/>
    </source>
</evidence>
<dbReference type="InterPro" id="IPR035914">
    <property type="entry name" value="Sperma_CUB_dom_sf"/>
</dbReference>
<evidence type="ECO:0000259" key="11">
    <source>
        <dbReference type="PROSITE" id="PS01180"/>
    </source>
</evidence>
<dbReference type="SMART" id="SM00202">
    <property type="entry name" value="SR"/>
    <property type="match status" value="5"/>
</dbReference>
<feature type="domain" description="SRCR" evidence="13">
    <location>
        <begin position="69"/>
        <end position="168"/>
    </location>
</feature>
<dbReference type="SUPFAM" id="SSF49899">
    <property type="entry name" value="Concanavalin A-like lectins/glucanases"/>
    <property type="match status" value="2"/>
</dbReference>
<feature type="domain" description="SRCR" evidence="13">
    <location>
        <begin position="458"/>
        <end position="556"/>
    </location>
</feature>
<feature type="disulfide bond" evidence="10">
    <location>
        <begin position="378"/>
        <end position="442"/>
    </location>
</feature>
<feature type="domain" description="CUB" evidence="11">
    <location>
        <begin position="814"/>
        <end position="922"/>
    </location>
</feature>
<keyword evidence="3" id="KW-0677">Repeat</keyword>
<feature type="disulfide bond" evidence="10">
    <location>
        <begin position="391"/>
        <end position="452"/>
    </location>
</feature>
<comment type="caution">
    <text evidence="10">Lacks conserved residue(s) required for the propagation of feature annotation.</text>
</comment>
<dbReference type="InterPro" id="IPR013320">
    <property type="entry name" value="ConA-like_dom_sf"/>
</dbReference>
<evidence type="ECO:0000256" key="10">
    <source>
        <dbReference type="PROSITE-ProRule" id="PRU00196"/>
    </source>
</evidence>
<feature type="disulfide bond" evidence="10">
    <location>
        <begin position="1032"/>
        <end position="1042"/>
    </location>
</feature>
<proteinExistence type="inferred from homology"/>
<comment type="similarity">
    <text evidence="1">Belongs to the DMBT1 family.</text>
</comment>
<feature type="disulfide bond" evidence="10">
    <location>
        <begin position="106"/>
        <end position="167"/>
    </location>
</feature>
<dbReference type="SMART" id="SM00137">
    <property type="entry name" value="MAM"/>
    <property type="match status" value="2"/>
</dbReference>
<evidence type="ECO:0000256" key="1">
    <source>
        <dbReference type="ARBA" id="ARBA00009931"/>
    </source>
</evidence>
<dbReference type="InterPro" id="IPR036772">
    <property type="entry name" value="SRCR-like_dom_sf"/>
</dbReference>
<dbReference type="FunFam" id="2.60.120.290:FF:000001">
    <property type="entry name" value="CUB and sushi domain-containing protein 3 isoform X1"/>
    <property type="match status" value="1"/>
</dbReference>
<feature type="disulfide bond" evidence="10">
    <location>
        <begin position="6"/>
        <end position="16"/>
    </location>
</feature>
<gene>
    <name evidence="15" type="primary">LOC109483651</name>
</gene>
<dbReference type="Gene3D" id="2.60.120.200">
    <property type="match status" value="2"/>
</dbReference>
<evidence type="ECO:0000313" key="15">
    <source>
        <dbReference type="RefSeq" id="XP_019642245.1"/>
    </source>
</evidence>
<comment type="subunit">
    <text evidence="8">Interacts with LGALS1 and laminin.</text>
</comment>